<proteinExistence type="predicted"/>
<evidence type="ECO:0000313" key="2">
    <source>
        <dbReference type="Proteomes" id="UP001066276"/>
    </source>
</evidence>
<keyword evidence="2" id="KW-1185">Reference proteome</keyword>
<dbReference type="EMBL" id="JANPWB010000011">
    <property type="protein sequence ID" value="KAJ1131493.1"/>
    <property type="molecule type" value="Genomic_DNA"/>
</dbReference>
<reference evidence="1" key="1">
    <citation type="journal article" date="2022" name="bioRxiv">
        <title>Sequencing and chromosome-scale assembly of the giantPleurodeles waltlgenome.</title>
        <authorList>
            <person name="Brown T."/>
            <person name="Elewa A."/>
            <person name="Iarovenko S."/>
            <person name="Subramanian E."/>
            <person name="Araus A.J."/>
            <person name="Petzold A."/>
            <person name="Susuki M."/>
            <person name="Suzuki K.-i.T."/>
            <person name="Hayashi T."/>
            <person name="Toyoda A."/>
            <person name="Oliveira C."/>
            <person name="Osipova E."/>
            <person name="Leigh N.D."/>
            <person name="Simon A."/>
            <person name="Yun M.H."/>
        </authorList>
    </citation>
    <scope>NUCLEOTIDE SEQUENCE</scope>
    <source>
        <strain evidence="1">20211129_DDA</strain>
        <tissue evidence="1">Liver</tissue>
    </source>
</reference>
<sequence length="71" mass="7632">MPSSASMAAPLLARQLRLARSVSFTFSLCASRLFTSSRVLLGCFPLRKGLLLASRIAYNKIAFLAVKALAS</sequence>
<protein>
    <submittedName>
        <fullName evidence="1">Uncharacterized protein</fullName>
    </submittedName>
</protein>
<name>A0AAV7PYA3_PLEWA</name>
<comment type="caution">
    <text evidence="1">The sequence shown here is derived from an EMBL/GenBank/DDBJ whole genome shotgun (WGS) entry which is preliminary data.</text>
</comment>
<evidence type="ECO:0000313" key="1">
    <source>
        <dbReference type="EMBL" id="KAJ1131493.1"/>
    </source>
</evidence>
<accession>A0AAV7PYA3</accession>
<dbReference type="Proteomes" id="UP001066276">
    <property type="component" value="Chromosome 7"/>
</dbReference>
<gene>
    <name evidence="1" type="ORF">NDU88_009829</name>
</gene>
<dbReference type="AlphaFoldDB" id="A0AAV7PYA3"/>
<organism evidence="1 2">
    <name type="scientific">Pleurodeles waltl</name>
    <name type="common">Iberian ribbed newt</name>
    <dbReference type="NCBI Taxonomy" id="8319"/>
    <lineage>
        <taxon>Eukaryota</taxon>
        <taxon>Metazoa</taxon>
        <taxon>Chordata</taxon>
        <taxon>Craniata</taxon>
        <taxon>Vertebrata</taxon>
        <taxon>Euteleostomi</taxon>
        <taxon>Amphibia</taxon>
        <taxon>Batrachia</taxon>
        <taxon>Caudata</taxon>
        <taxon>Salamandroidea</taxon>
        <taxon>Salamandridae</taxon>
        <taxon>Pleurodelinae</taxon>
        <taxon>Pleurodeles</taxon>
    </lineage>
</organism>